<evidence type="ECO:0000259" key="6">
    <source>
        <dbReference type="Pfam" id="PF00692"/>
    </source>
</evidence>
<comment type="catalytic activity">
    <reaction evidence="5">
        <text>dUTP + H2O = dUMP + diphosphate + H(+)</text>
        <dbReference type="Rhea" id="RHEA:10248"/>
        <dbReference type="ChEBI" id="CHEBI:15377"/>
        <dbReference type="ChEBI" id="CHEBI:15378"/>
        <dbReference type="ChEBI" id="CHEBI:33019"/>
        <dbReference type="ChEBI" id="CHEBI:61555"/>
        <dbReference type="ChEBI" id="CHEBI:246422"/>
        <dbReference type="EC" id="3.6.1.23"/>
    </reaction>
</comment>
<name>A0A1H1L3K4_9ACTN</name>
<dbReference type="GeneID" id="78500030"/>
<proteinExistence type="inferred from homology"/>
<gene>
    <name evidence="7" type="ORF">SAMN04489857_0656</name>
</gene>
<dbReference type="EMBL" id="LT629759">
    <property type="protein sequence ID" value="SDR68900.1"/>
    <property type="molecule type" value="Genomic_DNA"/>
</dbReference>
<evidence type="ECO:0000313" key="8">
    <source>
        <dbReference type="Proteomes" id="UP000199480"/>
    </source>
</evidence>
<dbReference type="RefSeq" id="WP_197674380.1">
    <property type="nucleotide sequence ID" value="NZ_LT629759.1"/>
</dbReference>
<organism evidence="7 8">
    <name type="scientific">Parafannyhessea umbonata</name>
    <dbReference type="NCBI Taxonomy" id="604330"/>
    <lineage>
        <taxon>Bacteria</taxon>
        <taxon>Bacillati</taxon>
        <taxon>Actinomycetota</taxon>
        <taxon>Coriobacteriia</taxon>
        <taxon>Coriobacteriales</taxon>
        <taxon>Atopobiaceae</taxon>
        <taxon>Parafannyhessea</taxon>
    </lineage>
</organism>
<dbReference type="PANTHER" id="PTHR11241">
    <property type="entry name" value="DEOXYURIDINE 5'-TRIPHOSPHATE NUCLEOTIDOHYDROLASE"/>
    <property type="match status" value="1"/>
</dbReference>
<accession>A0A1H1L3K4</accession>
<dbReference type="InterPro" id="IPR036157">
    <property type="entry name" value="dUTPase-like_sf"/>
</dbReference>
<feature type="domain" description="dUTPase-like" evidence="6">
    <location>
        <begin position="13"/>
        <end position="141"/>
    </location>
</feature>
<dbReference type="InterPro" id="IPR033704">
    <property type="entry name" value="dUTPase_trimeric"/>
</dbReference>
<keyword evidence="3" id="KW-0378">Hydrolase</keyword>
<dbReference type="CDD" id="cd07557">
    <property type="entry name" value="trimeric_dUTPase"/>
    <property type="match status" value="1"/>
</dbReference>
<dbReference type="GO" id="GO:0046081">
    <property type="term" value="P:dUTP catabolic process"/>
    <property type="evidence" value="ECO:0007669"/>
    <property type="project" value="InterPro"/>
</dbReference>
<dbReference type="PANTHER" id="PTHR11241:SF0">
    <property type="entry name" value="DEOXYURIDINE 5'-TRIPHOSPHATE NUCLEOTIDOHYDROLASE"/>
    <property type="match status" value="1"/>
</dbReference>
<dbReference type="SUPFAM" id="SSF51283">
    <property type="entry name" value="dUTPase-like"/>
    <property type="match status" value="1"/>
</dbReference>
<dbReference type="InterPro" id="IPR008181">
    <property type="entry name" value="dUTPase"/>
</dbReference>
<dbReference type="Gene3D" id="2.70.40.10">
    <property type="match status" value="1"/>
</dbReference>
<keyword evidence="4" id="KW-0546">Nucleotide metabolism</keyword>
<sequence>MERINVAVEAGCKVPRRGDDDSAGLDLSVSKDVSIPASGHKMCHTGVHVQIPKNHVGLVFIRSSVGAKRHVELSNGVGVIDCGYTGEVMLPLHNHGNSAQFFRAGERVAQLVIVPCVMTDVNIVDELDETSRGDGGFGSTGKD</sequence>
<evidence type="ECO:0000256" key="4">
    <source>
        <dbReference type="ARBA" id="ARBA00023080"/>
    </source>
</evidence>
<reference evidence="8" key="1">
    <citation type="submission" date="2016-10" db="EMBL/GenBank/DDBJ databases">
        <authorList>
            <person name="Varghese N."/>
            <person name="Submissions S."/>
        </authorList>
    </citation>
    <scope>NUCLEOTIDE SEQUENCE [LARGE SCALE GENOMIC DNA]</scope>
    <source>
        <strain evidence="8">DSM 22620</strain>
    </source>
</reference>
<evidence type="ECO:0000256" key="1">
    <source>
        <dbReference type="ARBA" id="ARBA00006581"/>
    </source>
</evidence>
<comment type="similarity">
    <text evidence="1">Belongs to the dUTPase family.</text>
</comment>
<evidence type="ECO:0000313" key="7">
    <source>
        <dbReference type="EMBL" id="SDR68900.1"/>
    </source>
</evidence>
<dbReference type="AlphaFoldDB" id="A0A1H1L3K4"/>
<dbReference type="Proteomes" id="UP000199480">
    <property type="component" value="Chromosome I"/>
</dbReference>
<dbReference type="Pfam" id="PF00692">
    <property type="entry name" value="dUTPase"/>
    <property type="match status" value="1"/>
</dbReference>
<protein>
    <recommendedName>
        <fullName evidence="2">dUTP diphosphatase</fullName>
        <ecNumber evidence="2">3.6.1.23</ecNumber>
    </recommendedName>
</protein>
<dbReference type="GO" id="GO:0006226">
    <property type="term" value="P:dUMP biosynthetic process"/>
    <property type="evidence" value="ECO:0007669"/>
    <property type="project" value="InterPro"/>
</dbReference>
<dbReference type="GO" id="GO:0004170">
    <property type="term" value="F:dUTP diphosphatase activity"/>
    <property type="evidence" value="ECO:0007669"/>
    <property type="project" value="UniProtKB-EC"/>
</dbReference>
<dbReference type="NCBIfam" id="NF001862">
    <property type="entry name" value="PRK00601.1"/>
    <property type="match status" value="1"/>
</dbReference>
<evidence type="ECO:0000256" key="2">
    <source>
        <dbReference type="ARBA" id="ARBA00012379"/>
    </source>
</evidence>
<evidence type="ECO:0000256" key="3">
    <source>
        <dbReference type="ARBA" id="ARBA00022801"/>
    </source>
</evidence>
<evidence type="ECO:0000256" key="5">
    <source>
        <dbReference type="ARBA" id="ARBA00047686"/>
    </source>
</evidence>
<dbReference type="InterPro" id="IPR029054">
    <property type="entry name" value="dUTPase-like"/>
</dbReference>
<dbReference type="EC" id="3.6.1.23" evidence="2"/>
<dbReference type="NCBIfam" id="TIGR00576">
    <property type="entry name" value="dut"/>
    <property type="match status" value="1"/>
</dbReference>
<dbReference type="GO" id="GO:0000287">
    <property type="term" value="F:magnesium ion binding"/>
    <property type="evidence" value="ECO:0007669"/>
    <property type="project" value="InterPro"/>
</dbReference>